<dbReference type="Gene3D" id="3.40.50.1820">
    <property type="entry name" value="alpha/beta hydrolase"/>
    <property type="match status" value="1"/>
</dbReference>
<evidence type="ECO:0000256" key="6">
    <source>
        <dbReference type="ARBA" id="ARBA00022832"/>
    </source>
</evidence>
<evidence type="ECO:0000256" key="9">
    <source>
        <dbReference type="ARBA" id="ARBA00047337"/>
    </source>
</evidence>
<dbReference type="InterPro" id="IPR050565">
    <property type="entry name" value="LYPA1-2/EST-like"/>
</dbReference>
<keyword evidence="6" id="KW-0443">Lipid metabolism</keyword>
<evidence type="ECO:0000313" key="11">
    <source>
        <dbReference type="EMBL" id="ODV87486.1"/>
    </source>
</evidence>
<evidence type="ECO:0000256" key="2">
    <source>
        <dbReference type="ARBA" id="ARBA00012423"/>
    </source>
</evidence>
<keyword evidence="5" id="KW-0378">Hydrolase</keyword>
<dbReference type="InterPro" id="IPR029058">
    <property type="entry name" value="AB_hydrolase_fold"/>
</dbReference>
<proteinExistence type="inferred from homology"/>
<comment type="catalytic activity">
    <reaction evidence="9">
        <text>S-hexadecanoyl-L-cysteinyl-[protein] + H2O = L-cysteinyl-[protein] + hexadecanoate + H(+)</text>
        <dbReference type="Rhea" id="RHEA:19233"/>
        <dbReference type="Rhea" id="RHEA-COMP:10131"/>
        <dbReference type="Rhea" id="RHEA-COMP:11032"/>
        <dbReference type="ChEBI" id="CHEBI:7896"/>
        <dbReference type="ChEBI" id="CHEBI:15377"/>
        <dbReference type="ChEBI" id="CHEBI:15378"/>
        <dbReference type="ChEBI" id="CHEBI:29950"/>
        <dbReference type="ChEBI" id="CHEBI:74151"/>
        <dbReference type="EC" id="3.1.2.22"/>
    </reaction>
</comment>
<dbReference type="STRING" id="983967.A0A1E4T6V6"/>
<feature type="domain" description="Phospholipase/carboxylesterase/thioesterase" evidence="10">
    <location>
        <begin position="10"/>
        <end position="223"/>
    </location>
</feature>
<name>A0A1E4T6V6_9ASCO</name>
<evidence type="ECO:0000256" key="5">
    <source>
        <dbReference type="ARBA" id="ARBA00022801"/>
    </source>
</evidence>
<dbReference type="EMBL" id="KV453848">
    <property type="protein sequence ID" value="ODV87486.1"/>
    <property type="molecule type" value="Genomic_DNA"/>
</dbReference>
<dbReference type="Pfam" id="PF02230">
    <property type="entry name" value="Abhydrolase_2"/>
    <property type="match status" value="1"/>
</dbReference>
<dbReference type="EC" id="3.1.2.22" evidence="2"/>
<dbReference type="GO" id="GO:0005737">
    <property type="term" value="C:cytoplasm"/>
    <property type="evidence" value="ECO:0007669"/>
    <property type="project" value="TreeGrafter"/>
</dbReference>
<dbReference type="SUPFAM" id="SSF53474">
    <property type="entry name" value="alpha/beta-Hydrolases"/>
    <property type="match status" value="1"/>
</dbReference>
<evidence type="ECO:0000256" key="1">
    <source>
        <dbReference type="ARBA" id="ARBA00006499"/>
    </source>
</evidence>
<keyword evidence="12" id="KW-1185">Reference proteome</keyword>
<organism evidence="11 12">
    <name type="scientific">[Candida] arabinofermentans NRRL YB-2248</name>
    <dbReference type="NCBI Taxonomy" id="983967"/>
    <lineage>
        <taxon>Eukaryota</taxon>
        <taxon>Fungi</taxon>
        <taxon>Dikarya</taxon>
        <taxon>Ascomycota</taxon>
        <taxon>Saccharomycotina</taxon>
        <taxon>Pichiomycetes</taxon>
        <taxon>Pichiales</taxon>
        <taxon>Pichiaceae</taxon>
        <taxon>Ogataea</taxon>
        <taxon>Ogataea/Candida clade</taxon>
    </lineage>
</organism>
<keyword evidence="6" id="KW-0276">Fatty acid metabolism</keyword>
<comment type="similarity">
    <text evidence="1">Belongs to the AB hydrolase superfamily. AB hydrolase 2 family.</text>
</comment>
<dbReference type="PANTHER" id="PTHR10655:SF17">
    <property type="entry name" value="LYSOPHOSPHOLIPASE-LIKE PROTEIN 1"/>
    <property type="match status" value="1"/>
</dbReference>
<evidence type="ECO:0000256" key="7">
    <source>
        <dbReference type="ARBA" id="ARBA00029392"/>
    </source>
</evidence>
<dbReference type="GO" id="GO:0006631">
    <property type="term" value="P:fatty acid metabolic process"/>
    <property type="evidence" value="ECO:0007669"/>
    <property type="project" value="UniProtKB-KW"/>
</dbReference>
<dbReference type="GO" id="GO:0052689">
    <property type="term" value="F:carboxylic ester hydrolase activity"/>
    <property type="evidence" value="ECO:0007669"/>
    <property type="project" value="UniProtKB-KW"/>
</dbReference>
<keyword evidence="4" id="KW-0719">Serine esterase</keyword>
<gene>
    <name evidence="11" type="ORF">CANARDRAFT_26884</name>
</gene>
<evidence type="ECO:0000256" key="8">
    <source>
        <dbReference type="ARBA" id="ARBA00031195"/>
    </source>
</evidence>
<evidence type="ECO:0000256" key="3">
    <source>
        <dbReference type="ARBA" id="ARBA00014923"/>
    </source>
</evidence>
<protein>
    <recommendedName>
        <fullName evidence="3">Acyl-protein thioesterase 1</fullName>
        <ecNumber evidence="2">3.1.2.22</ecNumber>
    </recommendedName>
    <alternativeName>
        <fullName evidence="8">Palmitoyl-protein hydrolase</fullName>
    </alternativeName>
</protein>
<dbReference type="Proteomes" id="UP000094801">
    <property type="component" value="Unassembled WGS sequence"/>
</dbReference>
<dbReference type="PANTHER" id="PTHR10655">
    <property type="entry name" value="LYSOPHOSPHOLIPASE-RELATED"/>
    <property type="match status" value="1"/>
</dbReference>
<dbReference type="InterPro" id="IPR003140">
    <property type="entry name" value="PLipase/COase/thioEstase"/>
</dbReference>
<evidence type="ECO:0000256" key="4">
    <source>
        <dbReference type="ARBA" id="ARBA00022487"/>
    </source>
</evidence>
<dbReference type="OrthoDB" id="2418081at2759"/>
<dbReference type="AlphaFoldDB" id="A0A1E4T6V6"/>
<sequence length="225" mass="24502">MSISALRVASPTKATASMIVIHGLGDSGSGWSWFADLLHQSDEFKHINLVFPNAPIVPVTVNGGYKMPAWFDIFEFGNPNAKQDVEGFFKSTNQIKQLIIQEISTGIPANRIIVGGFSQGAALSLATAATFDKKLAGVMCLSGFLPVKAEIAPLITDNNKKTPIFHGHGEADPIINFKFGKMTADAYKSFGFTNYEFNSYPGMAHSTCNQEMTDIMQFIRKTIGQ</sequence>
<evidence type="ECO:0000313" key="12">
    <source>
        <dbReference type="Proteomes" id="UP000094801"/>
    </source>
</evidence>
<reference evidence="12" key="1">
    <citation type="submission" date="2016-04" db="EMBL/GenBank/DDBJ databases">
        <title>Comparative genomics of biotechnologically important yeasts.</title>
        <authorList>
            <consortium name="DOE Joint Genome Institute"/>
            <person name="Riley R."/>
            <person name="Haridas S."/>
            <person name="Wolfe K.H."/>
            <person name="Lopes M.R."/>
            <person name="Hittinger C.T."/>
            <person name="Goker M."/>
            <person name="Salamov A."/>
            <person name="Wisecaver J."/>
            <person name="Long T.M."/>
            <person name="Aerts A.L."/>
            <person name="Barry K."/>
            <person name="Choi C."/>
            <person name="Clum A."/>
            <person name="Coughlan A.Y."/>
            <person name="Deshpande S."/>
            <person name="Douglass A.P."/>
            <person name="Hanson S.J."/>
            <person name="Klenk H.-P."/>
            <person name="Labutti K."/>
            <person name="Lapidus A."/>
            <person name="Lindquist E."/>
            <person name="Lipzen A."/>
            <person name="Meier-Kolthoff J.P."/>
            <person name="Ohm R.A."/>
            <person name="Otillar R.P."/>
            <person name="Pangilinan J."/>
            <person name="Peng Y."/>
            <person name="Rokas A."/>
            <person name="Rosa C.A."/>
            <person name="Scheuner C."/>
            <person name="Sibirny A.A."/>
            <person name="Slot J.C."/>
            <person name="Stielow J.B."/>
            <person name="Sun H."/>
            <person name="Kurtzman C.P."/>
            <person name="Blackwell M."/>
            <person name="Grigoriev I.V."/>
            <person name="Jeffries T.W."/>
        </authorList>
    </citation>
    <scope>NUCLEOTIDE SEQUENCE [LARGE SCALE GENOMIC DNA]</scope>
    <source>
        <strain evidence="12">NRRL YB-2248</strain>
    </source>
</reference>
<dbReference type="GO" id="GO:0008474">
    <property type="term" value="F:palmitoyl-(protein) hydrolase activity"/>
    <property type="evidence" value="ECO:0007669"/>
    <property type="project" value="UniProtKB-EC"/>
</dbReference>
<accession>A0A1E4T6V6</accession>
<evidence type="ECO:0000259" key="10">
    <source>
        <dbReference type="Pfam" id="PF02230"/>
    </source>
</evidence>
<comment type="function">
    <text evidence="7">Hydrolyzes fatty acids from S-acylated cysteine residues in proteins with a strong preference for palmitoylated G-alpha proteins over other acyl substrates. Mediates the deacylation of G-alpha proteins such as GPA1 in vivo, but has weak or no activity toward palmitoylated Ras proteins. Has weak lysophospholipase activity in vitro; however such activity may not exist in vivo.</text>
</comment>